<protein>
    <recommendedName>
        <fullName evidence="3">Maturase K</fullName>
    </recommendedName>
</protein>
<evidence type="ECO:0000313" key="1">
    <source>
        <dbReference type="EMBL" id="GIY53823.1"/>
    </source>
</evidence>
<name>A0AAV4U7S9_9ARAC</name>
<gene>
    <name evidence="1" type="ORF">CDAR_13781</name>
</gene>
<organism evidence="1 2">
    <name type="scientific">Caerostris darwini</name>
    <dbReference type="NCBI Taxonomy" id="1538125"/>
    <lineage>
        <taxon>Eukaryota</taxon>
        <taxon>Metazoa</taxon>
        <taxon>Ecdysozoa</taxon>
        <taxon>Arthropoda</taxon>
        <taxon>Chelicerata</taxon>
        <taxon>Arachnida</taxon>
        <taxon>Araneae</taxon>
        <taxon>Araneomorphae</taxon>
        <taxon>Entelegynae</taxon>
        <taxon>Araneoidea</taxon>
        <taxon>Araneidae</taxon>
        <taxon>Caerostris</taxon>
    </lineage>
</organism>
<evidence type="ECO:0008006" key="3">
    <source>
        <dbReference type="Google" id="ProtNLM"/>
    </source>
</evidence>
<dbReference type="EMBL" id="BPLQ01010818">
    <property type="protein sequence ID" value="GIY53823.1"/>
    <property type="molecule type" value="Genomic_DNA"/>
</dbReference>
<keyword evidence="2" id="KW-1185">Reference proteome</keyword>
<accession>A0AAV4U7S9</accession>
<dbReference type="AlphaFoldDB" id="A0AAV4U7S9"/>
<dbReference type="Proteomes" id="UP001054837">
    <property type="component" value="Unassembled WGS sequence"/>
</dbReference>
<comment type="caution">
    <text evidence="1">The sequence shown here is derived from an EMBL/GenBank/DDBJ whole genome shotgun (WGS) entry which is preliminary data.</text>
</comment>
<reference evidence="1 2" key="1">
    <citation type="submission" date="2021-06" db="EMBL/GenBank/DDBJ databases">
        <title>Caerostris darwini draft genome.</title>
        <authorList>
            <person name="Kono N."/>
            <person name="Arakawa K."/>
        </authorList>
    </citation>
    <scope>NUCLEOTIDE SEQUENCE [LARGE SCALE GENOMIC DNA]</scope>
</reference>
<evidence type="ECO:0000313" key="2">
    <source>
        <dbReference type="Proteomes" id="UP001054837"/>
    </source>
</evidence>
<proteinExistence type="predicted"/>
<sequence length="91" mass="10206">MLAKLWIHKTFEEKIGILASWYGMKGKLLETAVPNSSQNVESSPPSQLDENFLNLYRPFAGNVSEFLLVYGHTKLTRCSPSDSMLPVVGYL</sequence>